<dbReference type="RefSeq" id="WP_343780923.1">
    <property type="nucleotide sequence ID" value="NZ_BAAACZ010000002.1"/>
</dbReference>
<reference evidence="2 3" key="1">
    <citation type="journal article" date="2019" name="Int. J. Syst. Evol. Microbiol.">
        <title>The Global Catalogue of Microorganisms (GCM) 10K type strain sequencing project: providing services to taxonomists for standard genome sequencing and annotation.</title>
        <authorList>
            <consortium name="The Broad Institute Genomics Platform"/>
            <consortium name="The Broad Institute Genome Sequencing Center for Infectious Disease"/>
            <person name="Wu L."/>
            <person name="Ma J."/>
        </authorList>
    </citation>
    <scope>NUCLEOTIDE SEQUENCE [LARGE SCALE GENOMIC DNA]</scope>
    <source>
        <strain evidence="2 3">JCM 14193</strain>
    </source>
</reference>
<evidence type="ECO:0000259" key="1">
    <source>
        <dbReference type="PROSITE" id="PS51186"/>
    </source>
</evidence>
<proteinExistence type="predicted"/>
<name>A0ABN0ZJP7_9BACI</name>
<accession>A0ABN0ZJP7</accession>
<dbReference type="Pfam" id="PF00583">
    <property type="entry name" value="Acetyltransf_1"/>
    <property type="match status" value="1"/>
</dbReference>
<dbReference type="InterPro" id="IPR016181">
    <property type="entry name" value="Acyl_CoA_acyltransferase"/>
</dbReference>
<dbReference type="CDD" id="cd04301">
    <property type="entry name" value="NAT_SF"/>
    <property type="match status" value="1"/>
</dbReference>
<feature type="domain" description="N-acetyltransferase" evidence="1">
    <location>
        <begin position="1"/>
        <end position="167"/>
    </location>
</feature>
<dbReference type="SUPFAM" id="SSF55729">
    <property type="entry name" value="Acyl-CoA N-acyltransferases (Nat)"/>
    <property type="match status" value="1"/>
</dbReference>
<gene>
    <name evidence="2" type="ORF">GCM10008935_00660</name>
</gene>
<keyword evidence="3" id="KW-1185">Reference proteome</keyword>
<dbReference type="PROSITE" id="PS51186">
    <property type="entry name" value="GNAT"/>
    <property type="match status" value="1"/>
</dbReference>
<dbReference type="Proteomes" id="UP001500740">
    <property type="component" value="Unassembled WGS sequence"/>
</dbReference>
<sequence>MNIREATVSDASGIAKVHVDSWRTTYKGIVPDEYLKNLTYEKRTNLWINNISAQNQYIIVAEDDSGNIVGFASGGKRVSNDTEGSGDLTSIYILKPFQGQGIGTLLMNDLFAHFNAIGYRTIFVEVLNSNESKFFYEAFGASFFKGDTITIQGKDLELLIYKWDNIEQLI</sequence>
<protein>
    <submittedName>
        <fullName evidence="2">GNAT family N-acetyltransferase</fullName>
    </submittedName>
</protein>
<organism evidence="2 3">
    <name type="scientific">Alkalibacillus silvisoli</name>
    <dbReference type="NCBI Taxonomy" id="392823"/>
    <lineage>
        <taxon>Bacteria</taxon>
        <taxon>Bacillati</taxon>
        <taxon>Bacillota</taxon>
        <taxon>Bacilli</taxon>
        <taxon>Bacillales</taxon>
        <taxon>Bacillaceae</taxon>
        <taxon>Alkalibacillus</taxon>
    </lineage>
</organism>
<comment type="caution">
    <text evidence="2">The sequence shown here is derived from an EMBL/GenBank/DDBJ whole genome shotgun (WGS) entry which is preliminary data.</text>
</comment>
<dbReference type="InterPro" id="IPR000182">
    <property type="entry name" value="GNAT_dom"/>
</dbReference>
<dbReference type="Gene3D" id="3.40.630.30">
    <property type="match status" value="1"/>
</dbReference>
<evidence type="ECO:0000313" key="2">
    <source>
        <dbReference type="EMBL" id="GAA0450119.1"/>
    </source>
</evidence>
<dbReference type="EMBL" id="BAAACZ010000002">
    <property type="protein sequence ID" value="GAA0450119.1"/>
    <property type="molecule type" value="Genomic_DNA"/>
</dbReference>
<evidence type="ECO:0000313" key="3">
    <source>
        <dbReference type="Proteomes" id="UP001500740"/>
    </source>
</evidence>